<dbReference type="GO" id="GO:0005615">
    <property type="term" value="C:extracellular space"/>
    <property type="evidence" value="ECO:0007669"/>
    <property type="project" value="TreeGrafter"/>
</dbReference>
<dbReference type="InterPro" id="IPR001007">
    <property type="entry name" value="VWF_dom"/>
</dbReference>
<dbReference type="OrthoDB" id="9829321at2759"/>
<dbReference type="GO" id="GO:0030514">
    <property type="term" value="P:negative regulation of BMP signaling pathway"/>
    <property type="evidence" value="ECO:0007669"/>
    <property type="project" value="TreeGrafter"/>
</dbReference>
<dbReference type="InterPro" id="IPR010895">
    <property type="entry name" value="CHRD"/>
</dbReference>
<protein>
    <recommendedName>
        <fullName evidence="9">VWFC domain-containing protein</fullName>
    </recommendedName>
</protein>
<dbReference type="Proteomes" id="UP001152799">
    <property type="component" value="Chromosome 1"/>
</dbReference>
<evidence type="ECO:0000256" key="4">
    <source>
        <dbReference type="ARBA" id="ARBA00022525"/>
    </source>
</evidence>
<evidence type="ECO:0000256" key="1">
    <source>
        <dbReference type="ARBA" id="ARBA00004613"/>
    </source>
</evidence>
<feature type="signal peptide" evidence="8">
    <location>
        <begin position="1"/>
        <end position="20"/>
    </location>
</feature>
<dbReference type="PROSITE" id="PS01208">
    <property type="entry name" value="VWFC_1"/>
    <property type="match status" value="1"/>
</dbReference>
<dbReference type="PIRSF" id="PIRSF002496">
    <property type="entry name" value="Chordin"/>
    <property type="match status" value="1"/>
</dbReference>
<gene>
    <name evidence="10" type="ORF">CEUTPL_LOCUS842</name>
</gene>
<dbReference type="PANTHER" id="PTHR46526:SF1">
    <property type="entry name" value="CHORDIN"/>
    <property type="match status" value="1"/>
</dbReference>
<feature type="domain" description="VWFC" evidence="9">
    <location>
        <begin position="702"/>
        <end position="740"/>
    </location>
</feature>
<name>A0A9P0DKK4_9CUCU</name>
<evidence type="ECO:0000256" key="3">
    <source>
        <dbReference type="ARBA" id="ARBA00022473"/>
    </source>
</evidence>
<dbReference type="GO" id="GO:0009953">
    <property type="term" value="P:dorsal/ventral pattern formation"/>
    <property type="evidence" value="ECO:0007669"/>
    <property type="project" value="TreeGrafter"/>
</dbReference>
<feature type="chain" id="PRO_5040262477" description="VWFC domain-containing protein" evidence="8">
    <location>
        <begin position="21"/>
        <end position="945"/>
    </location>
</feature>
<sequence>MKLSFVGLVFLLMNLICAFGFFYDIGNLVEEDNLVVHTKLGECVFDKQIRELGSIWTPDLGPPIGVLHCMRCKCVPYQKKKRIVARVQCYSIKNQCPVPTCDEPVVLPGRCCKTCPGDISPDTVQDIVPQNVAEVEEKSNKHFTALLTGRSSLIVTNEFVKPMTEMNKNNVVATGRFSVHKRNLYYSFYISENAARPQSLQFVDGQGNIVEEFTLSHSGGYVNSLYQNASRKVCGVWRRLAKEYRKLLKQEKMYAVLVWGVKDQAEFTLSGLIMKNGALQTELLSALLEPAPGSDSFSMAGAGGTAIVSISTTVTPSINVAIVFNGLFMPSEIANVPINITLSMDEKRQIVLQETVQVLKPATDLNIINVSATITQAHLRYLTRGRILLSLSSLSKPDALKLSGNILTKASCEIFQSILSSSNTANPDGVSGMAWLYLNNAGSLIYNIQIDKLPPKENPPIITLIDMSTKKKTELEDLTPYFHGDGWANGTLEKLTPRVLEPLYAGDLAVNVATTSDNSLIKGKLIAKPVDDARDAPAPVLLKREYSNLSTAAVGLAWISVDIECHLHYDISLTGLGGDRKLELWMEFYPMIAPGAPFINKQLDSFQGNSVEGSPVEILTKDETNRLENGVNFLKVKDADSKAVLLMATVVKVSIPPPCRPYSSENSVSLDDHPQIVSTGECFFEEKFYKTEEIWVSGKNPCQMCFCQSGATKCDIMTCPEINCTAGKKVAVDGECCPVCVNNSIPTREANGQKCTLSGQYYLPGTKFYPFLIPFGFDLCTECYCNPEAYQISCTRLKENEKQCCRSCSNKKAFDINDPLSDDFVSTASEYSVKNHGSEYGKKKENIAAKILEDGGCKNPSNAKKPFANGSEYHPFIDSLGEYKCVTCKCQNGTPQCSRQHCDMPTCKKMQDIKRRKEKINPADFCCSLKDCRKLRHKKKHSGTS</sequence>
<dbReference type="GO" id="GO:0048731">
    <property type="term" value="P:system development"/>
    <property type="evidence" value="ECO:0007669"/>
    <property type="project" value="UniProtKB-ARBA"/>
</dbReference>
<evidence type="ECO:0000313" key="11">
    <source>
        <dbReference type="Proteomes" id="UP001152799"/>
    </source>
</evidence>
<dbReference type="Gene3D" id="6.20.200.20">
    <property type="match status" value="1"/>
</dbReference>
<keyword evidence="11" id="KW-1185">Reference proteome</keyword>
<dbReference type="SMART" id="SM00754">
    <property type="entry name" value="CHRD"/>
    <property type="match status" value="2"/>
</dbReference>
<accession>A0A9P0DKK4</accession>
<keyword evidence="4" id="KW-0964">Secreted</keyword>
<evidence type="ECO:0000256" key="5">
    <source>
        <dbReference type="ARBA" id="ARBA00022737"/>
    </source>
</evidence>
<comment type="subcellular location">
    <subcellularLocation>
        <location evidence="1">Secreted</location>
    </subcellularLocation>
</comment>
<dbReference type="SMART" id="SM00214">
    <property type="entry name" value="VWC"/>
    <property type="match status" value="3"/>
</dbReference>
<dbReference type="SUPFAM" id="SSF57603">
    <property type="entry name" value="FnI-like domain"/>
    <property type="match status" value="2"/>
</dbReference>
<comment type="similarity">
    <text evidence="2 7">Belongs to the chordin family.</text>
</comment>
<dbReference type="Pfam" id="PF00093">
    <property type="entry name" value="VWC"/>
    <property type="match status" value="1"/>
</dbReference>
<dbReference type="EMBL" id="OU892277">
    <property type="protein sequence ID" value="CAH1121737.1"/>
    <property type="molecule type" value="Genomic_DNA"/>
</dbReference>
<keyword evidence="6" id="KW-0325">Glycoprotein</keyword>
<dbReference type="InterPro" id="IPR016353">
    <property type="entry name" value="Chordin"/>
</dbReference>
<proteinExistence type="inferred from homology"/>
<evidence type="ECO:0000259" key="9">
    <source>
        <dbReference type="PROSITE" id="PS01208"/>
    </source>
</evidence>
<dbReference type="Pfam" id="PF07452">
    <property type="entry name" value="CHRD"/>
    <property type="match status" value="1"/>
</dbReference>
<dbReference type="AlphaFoldDB" id="A0A9P0DKK4"/>
<evidence type="ECO:0000256" key="2">
    <source>
        <dbReference type="ARBA" id="ARBA00007156"/>
    </source>
</evidence>
<dbReference type="InterPro" id="IPR052278">
    <property type="entry name" value="Chordin-like_regulators"/>
</dbReference>
<dbReference type="GO" id="GO:0036122">
    <property type="term" value="F:BMP binding"/>
    <property type="evidence" value="ECO:0007669"/>
    <property type="project" value="TreeGrafter"/>
</dbReference>
<reference evidence="10" key="1">
    <citation type="submission" date="2022-01" db="EMBL/GenBank/DDBJ databases">
        <authorList>
            <person name="King R."/>
        </authorList>
    </citation>
    <scope>NUCLEOTIDE SEQUENCE</scope>
</reference>
<keyword evidence="5" id="KW-0677">Repeat</keyword>
<evidence type="ECO:0000313" key="10">
    <source>
        <dbReference type="EMBL" id="CAH1121737.1"/>
    </source>
</evidence>
<keyword evidence="8" id="KW-0732">Signal</keyword>
<dbReference type="PANTHER" id="PTHR46526">
    <property type="entry name" value="CHORDIN"/>
    <property type="match status" value="1"/>
</dbReference>
<organism evidence="10 11">
    <name type="scientific">Ceutorhynchus assimilis</name>
    <name type="common">cabbage seed weevil</name>
    <dbReference type="NCBI Taxonomy" id="467358"/>
    <lineage>
        <taxon>Eukaryota</taxon>
        <taxon>Metazoa</taxon>
        <taxon>Ecdysozoa</taxon>
        <taxon>Arthropoda</taxon>
        <taxon>Hexapoda</taxon>
        <taxon>Insecta</taxon>
        <taxon>Pterygota</taxon>
        <taxon>Neoptera</taxon>
        <taxon>Endopterygota</taxon>
        <taxon>Coleoptera</taxon>
        <taxon>Polyphaga</taxon>
        <taxon>Cucujiformia</taxon>
        <taxon>Curculionidae</taxon>
        <taxon>Ceutorhynchinae</taxon>
        <taxon>Ceutorhynchus</taxon>
    </lineage>
</organism>
<evidence type="ECO:0000256" key="8">
    <source>
        <dbReference type="SAM" id="SignalP"/>
    </source>
</evidence>
<keyword evidence="3 7" id="KW-0217">Developmental protein</keyword>
<evidence type="ECO:0000256" key="6">
    <source>
        <dbReference type="ARBA" id="ARBA00023180"/>
    </source>
</evidence>
<evidence type="ECO:0000256" key="7">
    <source>
        <dbReference type="PIRNR" id="PIRNR002496"/>
    </source>
</evidence>